<comment type="caution">
    <text evidence="1">The sequence shown here is derived from an EMBL/GenBank/DDBJ whole genome shotgun (WGS) entry which is preliminary data.</text>
</comment>
<dbReference type="EMBL" id="PKUR01000002">
    <property type="protein sequence ID" value="PLW86139.1"/>
    <property type="molecule type" value="Genomic_DNA"/>
</dbReference>
<dbReference type="KEGG" id="hja:BST95_07715"/>
<dbReference type="Proteomes" id="UP000235162">
    <property type="component" value="Unassembled WGS sequence"/>
</dbReference>
<gene>
    <name evidence="1" type="ORF">C0029_06745</name>
</gene>
<evidence type="ECO:0000313" key="2">
    <source>
        <dbReference type="Proteomes" id="UP000235162"/>
    </source>
</evidence>
<protein>
    <submittedName>
        <fullName evidence="1">Uncharacterized protein</fullName>
    </submittedName>
</protein>
<organism evidence="1 2">
    <name type="scientific">Halioglobus japonicus</name>
    <dbReference type="NCBI Taxonomy" id="930805"/>
    <lineage>
        <taxon>Bacteria</taxon>
        <taxon>Pseudomonadati</taxon>
        <taxon>Pseudomonadota</taxon>
        <taxon>Gammaproteobacteria</taxon>
        <taxon>Cellvibrionales</taxon>
        <taxon>Halieaceae</taxon>
        <taxon>Halioglobus</taxon>
    </lineage>
</organism>
<sequence length="365" mass="41723">MWEGLIVELHARQYSFDFYEAANESNCVLESKLTIATVKRDFPKGWSALAPGEVKRIMAGEMKACGQLNSLYSTIFRWVKEQSPELGIDEMGFFLVSTDEIPRDGCSMRLEVVLEPQHCLPFGSDDIRAAMRSIQERFFSAVDATRKIYAELEDLLHKQQSLDEEHPIYIVGPSEKVSEIDDKVEVSSRHIADFIERSLRKHRLLNSSVICMDDTDIPVCPSDSLIEAMNEDPCRERHMQEAIDTYVWTAFVSPNDRVYMVVDGGSVGRRTPTTEIELLKCCFDGKMRNDAKRVNVNHLHQYQGKIVNLGYFACKARFTRPKSAPKHSVVAHLGQHRKLHQMRGCNRPIPNSSLDRLVRERDALF</sequence>
<accession>A0AAP8MEE9</accession>
<name>A0AAP8MEE9_9GAMM</name>
<reference evidence="1 2" key="1">
    <citation type="submission" date="2018-01" db="EMBL/GenBank/DDBJ databases">
        <title>The draft genome sequence of Halioglobus japonicus S1-36.</title>
        <authorList>
            <person name="Du Z.-J."/>
            <person name="Shi M.-J."/>
        </authorList>
    </citation>
    <scope>NUCLEOTIDE SEQUENCE [LARGE SCALE GENOMIC DNA]</scope>
    <source>
        <strain evidence="1 2">S1-36</strain>
    </source>
</reference>
<dbReference type="AlphaFoldDB" id="A0AAP8MEE9"/>
<keyword evidence="2" id="KW-1185">Reference proteome</keyword>
<evidence type="ECO:0000313" key="1">
    <source>
        <dbReference type="EMBL" id="PLW86139.1"/>
    </source>
</evidence>
<proteinExistence type="predicted"/>